<dbReference type="FunFam" id="3.40.50.300:FF:000567">
    <property type="entry name" value="ATPase, AAA family protein"/>
    <property type="match status" value="1"/>
</dbReference>
<dbReference type="InterPro" id="IPR041569">
    <property type="entry name" value="AAA_lid_3"/>
</dbReference>
<dbReference type="STRING" id="1054147.F4Q4Z3"/>
<evidence type="ECO:0000256" key="2">
    <source>
        <dbReference type="ARBA" id="ARBA00022490"/>
    </source>
</evidence>
<dbReference type="CDD" id="cd19511">
    <property type="entry name" value="RecA-like_CDC48_r2-like"/>
    <property type="match status" value="1"/>
</dbReference>
<sequence>MIKLIVQDVNQSQASSSSSNGSSSQRRGVAYLCYKQMQTLSLSIGDLVLIQSIDSSDSSIDDSNENNGCLLTCWPVKKLSLNYILIDNFIRDNIKVNIGDSIQLTKIISSSSDIILLNASTVYIECLNVSYSSYIEQLNQHGLLSTLVSSQLSGYYFTHGNTFNCCLNGRQTKFKINSIDNNSKQQNIFSKILDQTKFKLNNNQNNNQVNNNVSPVSMIGGLSNQMKEIKEILSLAFEKREMLNRFGIKPPRGVLLYGPPGTGKTMLARTVASESGCTLFTMNGADILDKYYGVTEKAIQSIFRDAAQRAPSIIFIDELDALCPKRDQATTEIEKRLVGCLLTLLDGINSDERVVVIGCTNRPDALDGSLRRPGRLDREIEIGIPNAINRQDILGIICSRIPNQLTPADIGLVASKTHGYVGADLESLVKESCLIKFHKLIKNGEILNDKEEDKDASSQFSVDLSDMMIAMEKIRPSSMREVIVEVPKVKWEDIGGQDDIKEKLKEAIEWPLKHPAAFERMGIRPPKGILLYGPPGCSKTLLAKALATESGLNFIAVKGPELISKWVGESERAVRDIFKKARQNSPSILFFDEMDGLATERSGQGSGAIERVVSQLLTEMDGIQPLTNVTIVAATNRPDIIDKAILRAGRIDRILYISPPDQKARKEIFKIHLLKVPHSNDIDIDLLSNITDGYSGAEVTSICKEASVCAMKEDLNIEKVEMRHFQSAIGLVKKGITKEMIEFYDNYQKQSKLQKL</sequence>
<dbReference type="Gene3D" id="2.40.40.20">
    <property type="match status" value="1"/>
</dbReference>
<dbReference type="Pfam" id="PF17862">
    <property type="entry name" value="AAA_lid_3"/>
    <property type="match status" value="2"/>
</dbReference>
<dbReference type="GO" id="GO:0005524">
    <property type="term" value="F:ATP binding"/>
    <property type="evidence" value="ECO:0007669"/>
    <property type="project" value="UniProtKB-KW"/>
</dbReference>
<dbReference type="SMART" id="SM00382">
    <property type="entry name" value="AAA"/>
    <property type="match status" value="2"/>
</dbReference>
<keyword evidence="2" id="KW-0963">Cytoplasm</keyword>
<comment type="subcellular location">
    <subcellularLocation>
        <location evidence="1">Cytoplasm</location>
    </subcellularLocation>
</comment>
<feature type="domain" description="AAA+ ATPase" evidence="5">
    <location>
        <begin position="250"/>
        <end position="386"/>
    </location>
</feature>
<dbReference type="InterPro" id="IPR003593">
    <property type="entry name" value="AAA+_ATPase"/>
</dbReference>
<evidence type="ECO:0000256" key="3">
    <source>
        <dbReference type="ARBA" id="ARBA00022741"/>
    </source>
</evidence>
<dbReference type="InterPro" id="IPR003960">
    <property type="entry name" value="ATPase_AAA_CS"/>
</dbReference>
<accession>F4Q4Z3</accession>
<dbReference type="GeneID" id="14869264"/>
<proteinExistence type="predicted"/>
<name>F4Q4Z3_CACFS</name>
<evidence type="ECO:0000313" key="7">
    <source>
        <dbReference type="Proteomes" id="UP000007797"/>
    </source>
</evidence>
<evidence type="ECO:0000259" key="5">
    <source>
        <dbReference type="SMART" id="SM00382"/>
    </source>
</evidence>
<organism evidence="6 7">
    <name type="scientific">Cavenderia fasciculata</name>
    <name type="common">Slime mold</name>
    <name type="synonym">Dictyostelium fasciculatum</name>
    <dbReference type="NCBI Taxonomy" id="261658"/>
    <lineage>
        <taxon>Eukaryota</taxon>
        <taxon>Amoebozoa</taxon>
        <taxon>Evosea</taxon>
        <taxon>Eumycetozoa</taxon>
        <taxon>Dictyostelia</taxon>
        <taxon>Acytosteliales</taxon>
        <taxon>Cavenderiaceae</taxon>
        <taxon>Cavenderia</taxon>
    </lineage>
</organism>
<feature type="domain" description="AAA+ ATPase" evidence="5">
    <location>
        <begin position="525"/>
        <end position="661"/>
    </location>
</feature>
<dbReference type="RefSeq" id="XP_004355583.1">
    <property type="nucleotide sequence ID" value="XM_004355530.1"/>
</dbReference>
<evidence type="ECO:0000256" key="4">
    <source>
        <dbReference type="ARBA" id="ARBA00022840"/>
    </source>
</evidence>
<dbReference type="PANTHER" id="PTHR23077">
    <property type="entry name" value="AAA-FAMILY ATPASE"/>
    <property type="match status" value="1"/>
</dbReference>
<dbReference type="AlphaFoldDB" id="F4Q4Z3"/>
<reference evidence="7" key="1">
    <citation type="journal article" date="2011" name="Genome Res.">
        <title>Phylogeny-wide analysis of social amoeba genomes highlights ancient origins for complex intercellular communication.</title>
        <authorList>
            <person name="Heidel A.J."/>
            <person name="Lawal H.M."/>
            <person name="Felder M."/>
            <person name="Schilde C."/>
            <person name="Helps N.R."/>
            <person name="Tunggal B."/>
            <person name="Rivero F."/>
            <person name="John U."/>
            <person name="Schleicher M."/>
            <person name="Eichinger L."/>
            <person name="Platzer M."/>
            <person name="Noegel A.A."/>
            <person name="Schaap P."/>
            <person name="Gloeckner G."/>
        </authorList>
    </citation>
    <scope>NUCLEOTIDE SEQUENCE [LARGE SCALE GENOMIC DNA]</scope>
    <source>
        <strain evidence="7">SH3</strain>
    </source>
</reference>
<keyword evidence="4" id="KW-0067">ATP-binding</keyword>
<evidence type="ECO:0000256" key="1">
    <source>
        <dbReference type="ARBA" id="ARBA00004496"/>
    </source>
</evidence>
<dbReference type="PANTHER" id="PTHR23077:SF27">
    <property type="entry name" value="ATPASE FAMILY GENE 2 PROTEIN HOMOLOG A"/>
    <property type="match status" value="1"/>
</dbReference>
<dbReference type="Pfam" id="PF00004">
    <property type="entry name" value="AAA"/>
    <property type="match status" value="2"/>
</dbReference>
<dbReference type="CDD" id="cd19503">
    <property type="entry name" value="RecA-like_CDC48_NLV2_r1-like"/>
    <property type="match status" value="1"/>
</dbReference>
<dbReference type="Gene3D" id="1.10.8.60">
    <property type="match status" value="2"/>
</dbReference>
<protein>
    <submittedName>
        <fullName evidence="6">AAA ATPase domain-containing protein</fullName>
    </submittedName>
</protein>
<dbReference type="PROSITE" id="PS00674">
    <property type="entry name" value="AAA"/>
    <property type="match status" value="2"/>
</dbReference>
<keyword evidence="7" id="KW-1185">Reference proteome</keyword>
<dbReference type="InterPro" id="IPR027417">
    <property type="entry name" value="P-loop_NTPase"/>
</dbReference>
<dbReference type="FunFam" id="1.10.8.60:FF:000300">
    <property type="entry name" value="Transitional endoplasmic reticulum ATPase TER94-like Protein"/>
    <property type="match status" value="1"/>
</dbReference>
<gene>
    <name evidence="6" type="ORF">DFA_08081</name>
</gene>
<dbReference type="InterPro" id="IPR003959">
    <property type="entry name" value="ATPase_AAA_core"/>
</dbReference>
<dbReference type="SUPFAM" id="SSF50692">
    <property type="entry name" value="ADC-like"/>
    <property type="match status" value="1"/>
</dbReference>
<dbReference type="KEGG" id="dfa:DFA_08081"/>
<dbReference type="GO" id="GO:0016887">
    <property type="term" value="F:ATP hydrolysis activity"/>
    <property type="evidence" value="ECO:0007669"/>
    <property type="project" value="InterPro"/>
</dbReference>
<dbReference type="OrthoDB" id="27435at2759"/>
<dbReference type="EMBL" id="GL883021">
    <property type="protein sequence ID" value="EGG17099.1"/>
    <property type="molecule type" value="Genomic_DNA"/>
</dbReference>
<keyword evidence="3" id="KW-0547">Nucleotide-binding</keyword>
<dbReference type="InterPro" id="IPR009010">
    <property type="entry name" value="Asp_de-COase-like_dom_sf"/>
</dbReference>
<dbReference type="OMA" id="YYYFGKK"/>
<dbReference type="Gene3D" id="3.40.50.300">
    <property type="entry name" value="P-loop containing nucleotide triphosphate hydrolases"/>
    <property type="match status" value="2"/>
</dbReference>
<evidence type="ECO:0000313" key="6">
    <source>
        <dbReference type="EMBL" id="EGG17099.1"/>
    </source>
</evidence>
<dbReference type="Proteomes" id="UP000007797">
    <property type="component" value="Unassembled WGS sequence"/>
</dbReference>
<dbReference type="InterPro" id="IPR050168">
    <property type="entry name" value="AAA_ATPase_domain"/>
</dbReference>
<dbReference type="SUPFAM" id="SSF52540">
    <property type="entry name" value="P-loop containing nucleoside triphosphate hydrolases"/>
    <property type="match status" value="2"/>
</dbReference>
<dbReference type="FunFam" id="3.40.50.300:FF:001985">
    <property type="entry name" value="Chromosome 9, whole genome shotgun sequence"/>
    <property type="match status" value="1"/>
</dbReference>
<dbReference type="FunFam" id="1.10.8.60:FF:000038">
    <property type="entry name" value="spermatogenesis-associated protein 5-like protein 1"/>
    <property type="match status" value="1"/>
</dbReference>
<dbReference type="GO" id="GO:0005737">
    <property type="term" value="C:cytoplasm"/>
    <property type="evidence" value="ECO:0007669"/>
    <property type="project" value="UniProtKB-SubCell"/>
</dbReference>